<evidence type="ECO:0000256" key="4">
    <source>
        <dbReference type="RuleBase" id="RU361187"/>
    </source>
</evidence>
<proteinExistence type="inferred from homology"/>
<keyword evidence="3 4" id="KW-0326">Glycosidase</keyword>
<dbReference type="Proteomes" id="UP000077202">
    <property type="component" value="Unassembled WGS sequence"/>
</dbReference>
<evidence type="ECO:0000313" key="6">
    <source>
        <dbReference type="EMBL" id="OAE22893.1"/>
    </source>
</evidence>
<dbReference type="Proteomes" id="UP001162541">
    <property type="component" value="Chromosome 5"/>
</dbReference>
<dbReference type="GO" id="GO:0005975">
    <property type="term" value="P:carbohydrate metabolic process"/>
    <property type="evidence" value="ECO:0007669"/>
    <property type="project" value="InterPro"/>
</dbReference>
<accession>A0A176VR85</accession>
<dbReference type="Gene3D" id="2.115.10.20">
    <property type="entry name" value="Glycosyl hydrolase domain, family 43"/>
    <property type="match status" value="1"/>
</dbReference>
<evidence type="ECO:0000256" key="1">
    <source>
        <dbReference type="ARBA" id="ARBA00009865"/>
    </source>
</evidence>
<keyword evidence="2 4" id="KW-0378">Hydrolase</keyword>
<dbReference type="Pfam" id="PF04616">
    <property type="entry name" value="Glyco_hydro_43"/>
    <property type="match status" value="1"/>
</dbReference>
<keyword evidence="7" id="KW-1185">Reference proteome</keyword>
<dbReference type="InterPro" id="IPR006710">
    <property type="entry name" value="Glyco_hydro_43"/>
</dbReference>
<protein>
    <submittedName>
        <fullName evidence="6">Uncharacterized protein</fullName>
    </submittedName>
</protein>
<reference evidence="5" key="2">
    <citation type="journal article" date="2019" name="Curr. Biol.">
        <title>Chromatin organization in early land plants reveals an ancestral association between H3K27me3, transposons, and constitutive heterochromatin.</title>
        <authorList>
            <person name="Montgomery S.A."/>
            <person name="Tanizawa Y."/>
            <person name="Galik B."/>
            <person name="Wang N."/>
            <person name="Ito T."/>
            <person name="Mochizuki T."/>
            <person name="Akimcheva S."/>
            <person name="Bowman J."/>
            <person name="Cognat V."/>
            <person name="Drouard L."/>
            <person name="Ekker H."/>
            <person name="Houng S."/>
            <person name="Kohchi T."/>
            <person name="Lin S."/>
            <person name="Liu L.D."/>
            <person name="Nakamura Y."/>
            <person name="Valeeva L.R."/>
            <person name="Shakirov E.V."/>
            <person name="Shippen D.E."/>
            <person name="Wei W."/>
            <person name="Yagura M."/>
            <person name="Yamaoka S."/>
            <person name="Yamato K.T."/>
            <person name="Liu C."/>
            <person name="Berger F."/>
        </authorList>
    </citation>
    <scope>NUCLEOTIDE SEQUENCE [LARGE SCALE GENOMIC DNA]</scope>
    <source>
        <strain evidence="5">Tak-1</strain>
    </source>
</reference>
<evidence type="ECO:0000256" key="3">
    <source>
        <dbReference type="ARBA" id="ARBA00023295"/>
    </source>
</evidence>
<reference evidence="8" key="3">
    <citation type="journal article" date="2020" name="Curr. Biol.">
        <title>Chromatin organization in early land plants reveals an ancestral association between H3K27me3, transposons, and constitutive heterochromatin.</title>
        <authorList>
            <person name="Montgomery S.A."/>
            <person name="Tanizawa Y."/>
            <person name="Galik B."/>
            <person name="Wang N."/>
            <person name="Ito T."/>
            <person name="Mochizuki T."/>
            <person name="Akimcheva S."/>
            <person name="Bowman J.L."/>
            <person name="Cognat V."/>
            <person name="Marechal-Drouard L."/>
            <person name="Ekker H."/>
            <person name="Hong S.F."/>
            <person name="Kohchi T."/>
            <person name="Lin S.S."/>
            <person name="Liu L.D."/>
            <person name="Nakamura Y."/>
            <person name="Valeeva L.R."/>
            <person name="Shakirov E.V."/>
            <person name="Shippen D.E."/>
            <person name="Wei W.L."/>
            <person name="Yagura M."/>
            <person name="Yamaoka S."/>
            <person name="Yamato K.T."/>
            <person name="Liu C."/>
            <person name="Berger F."/>
        </authorList>
    </citation>
    <scope>NUCLEOTIDE SEQUENCE [LARGE SCALE GENOMIC DNA]</scope>
    <source>
        <strain evidence="8">Tak-1</strain>
    </source>
</reference>
<evidence type="ECO:0000313" key="8">
    <source>
        <dbReference type="Proteomes" id="UP001162541"/>
    </source>
</evidence>
<name>A0A176VR85_MARPO</name>
<dbReference type="SUPFAM" id="SSF75005">
    <property type="entry name" value="Arabinanase/levansucrase/invertase"/>
    <property type="match status" value="1"/>
</dbReference>
<dbReference type="CDD" id="cd18825">
    <property type="entry name" value="GH43_CtGH43-like"/>
    <property type="match status" value="1"/>
</dbReference>
<evidence type="ECO:0000256" key="2">
    <source>
        <dbReference type="ARBA" id="ARBA00022801"/>
    </source>
</evidence>
<dbReference type="AlphaFoldDB" id="A0A176VR85"/>
<comment type="similarity">
    <text evidence="1 4">Belongs to the glycosyl hydrolase 43 family.</text>
</comment>
<evidence type="ECO:0000313" key="5">
    <source>
        <dbReference type="EMBL" id="BBN12447.1"/>
    </source>
</evidence>
<dbReference type="GO" id="GO:0004553">
    <property type="term" value="F:hydrolase activity, hydrolyzing O-glycosyl compounds"/>
    <property type="evidence" value="ECO:0007669"/>
    <property type="project" value="InterPro"/>
</dbReference>
<dbReference type="EMBL" id="LVLJ01003018">
    <property type="protein sequence ID" value="OAE22893.1"/>
    <property type="molecule type" value="Genomic_DNA"/>
</dbReference>
<reference evidence="6 7" key="1">
    <citation type="submission" date="2016-03" db="EMBL/GenBank/DDBJ databases">
        <title>Mechanisms controlling the formation of the plant cell surface in tip-growing cells are functionally conserved among land plants.</title>
        <authorList>
            <person name="Honkanen S."/>
            <person name="Jones V.A."/>
            <person name="Morieri G."/>
            <person name="Champion C."/>
            <person name="Hetherington A.J."/>
            <person name="Kelly S."/>
            <person name="Saint-Marcoux D."/>
            <person name="Proust H."/>
            <person name="Prescott H."/>
            <person name="Dolan L."/>
        </authorList>
    </citation>
    <scope>NUCLEOTIDE SEQUENCE [LARGE SCALE GENOMIC DNA]</scope>
    <source>
        <strain evidence="7">cv. Tak-1 and cv. Tak-2</strain>
        <tissue evidence="6">Whole gametophyte</tissue>
    </source>
</reference>
<dbReference type="PANTHER" id="PTHR22925:SF3">
    <property type="entry name" value="GLYCOSYL HYDROLASE FAMILY PROTEIN 43"/>
    <property type="match status" value="1"/>
</dbReference>
<sequence>MVQRLAKTAFPGCNAGGRCSVTAIIWSLAGWILLIQAYTTLFPGQTRLIVEPEEQWRTVSTIRRDLEEQVKEKASDSTRVHEEAVLQHELTAKQRSAAQEADNKAKLAFYFPDKSTAINPLKADDVDRQVFFPAREWRDTEGRPIQAHGGGVLYVKETRTYYWYGENKDGRTYRVSRRSVARVDVVGVSCYSSKDLWAWKNEGLVLKAEKANRSSDLHVSNVVERPKVIYNDRTKQYVMWMHVDNANYSKASVGIAVSPTPTGPFTYLRSMRPHGHESRDMTVFKDDDGLAYIVYSSRDNSELHIGVLTEDYLDLRRGMRRILIGQHREAPAVFKHRGIYYMITSGCTGWMPNPAQVHAAKSMFGPWETIGDPCVGGPPEFRTTTFVSQATFVLPLPGLPDTFLFMADRWKPTDLRDSRYVWLPLTMDGPADEPLDDEFEFPLWQRVSIYWYRKWRLPEGWDGSPAIAVS</sequence>
<dbReference type="EMBL" id="AP019870">
    <property type="protein sequence ID" value="BBN12447.1"/>
    <property type="molecule type" value="Genomic_DNA"/>
</dbReference>
<dbReference type="InterPro" id="IPR023296">
    <property type="entry name" value="Glyco_hydro_beta-prop_sf"/>
</dbReference>
<gene>
    <name evidence="6" type="ORF">AXG93_3544s1050</name>
    <name evidence="5" type="ORF">Mp_5g20130</name>
</gene>
<dbReference type="PANTHER" id="PTHR22925">
    <property type="entry name" value="GLYCOSYL HYDROLASE 43 FAMILY MEMBER"/>
    <property type="match status" value="1"/>
</dbReference>
<evidence type="ECO:0000313" key="7">
    <source>
        <dbReference type="Proteomes" id="UP000077202"/>
    </source>
</evidence>
<organism evidence="6 7">
    <name type="scientific">Marchantia polymorpha subsp. ruderalis</name>
    <dbReference type="NCBI Taxonomy" id="1480154"/>
    <lineage>
        <taxon>Eukaryota</taxon>
        <taxon>Viridiplantae</taxon>
        <taxon>Streptophyta</taxon>
        <taxon>Embryophyta</taxon>
        <taxon>Marchantiophyta</taxon>
        <taxon>Marchantiopsida</taxon>
        <taxon>Marchantiidae</taxon>
        <taxon>Marchantiales</taxon>
        <taxon>Marchantiaceae</taxon>
        <taxon>Marchantia</taxon>
    </lineage>
</organism>